<dbReference type="InterPro" id="IPR051453">
    <property type="entry name" value="MBL_Glyoxalase_II"/>
</dbReference>
<dbReference type="PANTHER" id="PTHR46233:SF4">
    <property type="entry name" value="METALLO-BETA-LACTAMASE DOMAIN-CONTAINING PROTEIN"/>
    <property type="match status" value="1"/>
</dbReference>
<accession>A0ABV7YQY8</accession>
<dbReference type="CDD" id="cd06262">
    <property type="entry name" value="metallo-hydrolase-like_MBL-fold"/>
    <property type="match status" value="1"/>
</dbReference>
<feature type="domain" description="Metallo-beta-lactamase" evidence="1">
    <location>
        <begin position="22"/>
        <end position="186"/>
    </location>
</feature>
<dbReference type="EMBL" id="JBHRZH010000055">
    <property type="protein sequence ID" value="MFC3766479.1"/>
    <property type="molecule type" value="Genomic_DNA"/>
</dbReference>
<name>A0ABV7YQY8_9ACTN</name>
<protein>
    <submittedName>
        <fullName evidence="2">MBL fold metallo-hydrolase</fullName>
    </submittedName>
</protein>
<evidence type="ECO:0000313" key="2">
    <source>
        <dbReference type="EMBL" id="MFC3766479.1"/>
    </source>
</evidence>
<dbReference type="Gene3D" id="3.60.15.10">
    <property type="entry name" value="Ribonuclease Z/Hydroxyacylglutathione hydrolase-like"/>
    <property type="match status" value="1"/>
</dbReference>
<dbReference type="Proteomes" id="UP001595699">
    <property type="component" value="Unassembled WGS sequence"/>
</dbReference>
<proteinExistence type="predicted"/>
<dbReference type="InterPro" id="IPR036866">
    <property type="entry name" value="RibonucZ/Hydroxyglut_hydro"/>
</dbReference>
<reference evidence="3" key="1">
    <citation type="journal article" date="2019" name="Int. J. Syst. Evol. Microbiol.">
        <title>The Global Catalogue of Microorganisms (GCM) 10K type strain sequencing project: providing services to taxonomists for standard genome sequencing and annotation.</title>
        <authorList>
            <consortium name="The Broad Institute Genomics Platform"/>
            <consortium name="The Broad Institute Genome Sequencing Center for Infectious Disease"/>
            <person name="Wu L."/>
            <person name="Ma J."/>
        </authorList>
    </citation>
    <scope>NUCLEOTIDE SEQUENCE [LARGE SCALE GENOMIC DNA]</scope>
    <source>
        <strain evidence="3">CGMCC 4.7241</strain>
    </source>
</reference>
<dbReference type="RefSeq" id="WP_205121915.1">
    <property type="nucleotide sequence ID" value="NZ_JAFBCM010000001.1"/>
</dbReference>
<dbReference type="PANTHER" id="PTHR46233">
    <property type="entry name" value="HYDROXYACYLGLUTATHIONE HYDROLASE GLOC"/>
    <property type="match status" value="1"/>
</dbReference>
<organism evidence="2 3">
    <name type="scientific">Tenggerimyces flavus</name>
    <dbReference type="NCBI Taxonomy" id="1708749"/>
    <lineage>
        <taxon>Bacteria</taxon>
        <taxon>Bacillati</taxon>
        <taxon>Actinomycetota</taxon>
        <taxon>Actinomycetes</taxon>
        <taxon>Propionibacteriales</taxon>
        <taxon>Nocardioidaceae</taxon>
        <taxon>Tenggerimyces</taxon>
    </lineage>
</organism>
<dbReference type="SUPFAM" id="SSF56281">
    <property type="entry name" value="Metallo-hydrolase/oxidoreductase"/>
    <property type="match status" value="1"/>
</dbReference>
<dbReference type="SMART" id="SM00849">
    <property type="entry name" value="Lactamase_B"/>
    <property type="match status" value="1"/>
</dbReference>
<dbReference type="InterPro" id="IPR001279">
    <property type="entry name" value="Metallo-B-lactamas"/>
</dbReference>
<keyword evidence="3" id="KW-1185">Reference proteome</keyword>
<comment type="caution">
    <text evidence="2">The sequence shown here is derived from an EMBL/GenBank/DDBJ whole genome shotgun (WGS) entry which is preliminary data.</text>
</comment>
<sequence>MSIERVVTSGTFSLDGGTWDVDNNVWLVGDAHEVLVIDAAHSAAPIVAAIGSRSVRAIVCTHGHNDHISAARALAATVHAPVWLHPSDRMLWDEVYPSEAPDGELSDGQIFEVGGIELRALHSPGHSPGSTTLHAPSLSAAFPGDTLFPGGPGATGRSFSSFDTIIASIRDVLFTLPPDTVIHPGHGDTTTVAKESPSLDDWIARGS</sequence>
<dbReference type="Pfam" id="PF00753">
    <property type="entry name" value="Lactamase_B"/>
    <property type="match status" value="1"/>
</dbReference>
<evidence type="ECO:0000259" key="1">
    <source>
        <dbReference type="SMART" id="SM00849"/>
    </source>
</evidence>
<gene>
    <name evidence="2" type="ORF">ACFOUW_37025</name>
</gene>
<evidence type="ECO:0000313" key="3">
    <source>
        <dbReference type="Proteomes" id="UP001595699"/>
    </source>
</evidence>